<reference evidence="2 3" key="1">
    <citation type="journal article" date="2013" name="PLoS Genet.">
        <title>Genomic mechanisms accounting for the adaptation to parasitism in nematode-trapping fungi.</title>
        <authorList>
            <person name="Meerupati T."/>
            <person name="Andersson K.M."/>
            <person name="Friman E."/>
            <person name="Kumar D."/>
            <person name="Tunlid A."/>
            <person name="Ahren D."/>
        </authorList>
    </citation>
    <scope>NUCLEOTIDE SEQUENCE [LARGE SCALE GENOMIC DNA]</scope>
    <source>
        <strain evidence="2 3">CBS 200.50</strain>
    </source>
</reference>
<proteinExistence type="predicted"/>
<reference evidence="3" key="2">
    <citation type="submission" date="2013-04" db="EMBL/GenBank/DDBJ databases">
        <title>Genomic mechanisms accounting for the adaptation to parasitism in nematode-trapping fungi.</title>
        <authorList>
            <person name="Ahren D.G."/>
        </authorList>
    </citation>
    <scope>NUCLEOTIDE SEQUENCE [LARGE SCALE GENOMIC DNA]</scope>
    <source>
        <strain evidence="3">CBS 200.50</strain>
    </source>
</reference>
<keyword evidence="3" id="KW-1185">Reference proteome</keyword>
<protein>
    <recommendedName>
        <fullName evidence="4">Peptidase S1 domain-containing protein</fullName>
    </recommendedName>
</protein>
<dbReference type="STRING" id="1284197.S7ZXZ2"/>
<evidence type="ECO:0000256" key="1">
    <source>
        <dbReference type="SAM" id="MobiDB-lite"/>
    </source>
</evidence>
<gene>
    <name evidence="2" type="ORF">H072_10941</name>
</gene>
<feature type="region of interest" description="Disordered" evidence="1">
    <location>
        <begin position="477"/>
        <end position="501"/>
    </location>
</feature>
<organism evidence="2 3">
    <name type="scientific">Dactylellina haptotyla (strain CBS 200.50)</name>
    <name type="common">Nematode-trapping fungus</name>
    <name type="synonym">Monacrosporium haptotylum</name>
    <dbReference type="NCBI Taxonomy" id="1284197"/>
    <lineage>
        <taxon>Eukaryota</taxon>
        <taxon>Fungi</taxon>
        <taxon>Dikarya</taxon>
        <taxon>Ascomycota</taxon>
        <taxon>Pezizomycotina</taxon>
        <taxon>Orbiliomycetes</taxon>
        <taxon>Orbiliales</taxon>
        <taxon>Orbiliaceae</taxon>
        <taxon>Dactylellina</taxon>
    </lineage>
</organism>
<comment type="caution">
    <text evidence="2">The sequence shown here is derived from an EMBL/GenBank/DDBJ whole genome shotgun (WGS) entry which is preliminary data.</text>
</comment>
<evidence type="ECO:0000313" key="3">
    <source>
        <dbReference type="Proteomes" id="UP000015100"/>
    </source>
</evidence>
<dbReference type="InterPro" id="IPR043504">
    <property type="entry name" value="Peptidase_S1_PA_chymotrypsin"/>
</dbReference>
<dbReference type="Gene3D" id="2.40.10.10">
    <property type="entry name" value="Trypsin-like serine proteases"/>
    <property type="match status" value="2"/>
</dbReference>
<feature type="compositionally biased region" description="Basic and acidic residues" evidence="1">
    <location>
        <begin position="394"/>
        <end position="405"/>
    </location>
</feature>
<dbReference type="OrthoDB" id="5367135at2759"/>
<dbReference type="SUPFAM" id="SSF50494">
    <property type="entry name" value="Trypsin-like serine proteases"/>
    <property type="match status" value="1"/>
</dbReference>
<evidence type="ECO:0008006" key="4">
    <source>
        <dbReference type="Google" id="ProtNLM"/>
    </source>
</evidence>
<feature type="region of interest" description="Disordered" evidence="1">
    <location>
        <begin position="394"/>
        <end position="417"/>
    </location>
</feature>
<accession>S7ZXZ2</accession>
<sequence>MTAGHNIKRPVGSYAKSILVTFENSLEFEAKPTEYFVSSTFDIYISLEGSKDSSVSDYGLITVSRDRINLANPNLDLFGCAFSASISNTALFQSPWLVYGYLGGETKQTGNPPTSKWVREDQLIYDQGASAGLSGGPVFITRDSPGNYVAVGIHNYKNKATRLTFPVICEMISWIKDYGLACIIMTVPESGRDKLPERYIRATDGYRPNILAVYDKAYCTTFKFIVVDALKNPGPESSNGEQQTDNGYDLPVHHYQFAIVPRDRLPEEKQATPSMKKGYFLSVSAQETAILSAGVFPGSESIFRLYRKAERHRSLLARIKDLEDLTEYLATRITNEVRMAEERLDKKVTDLTVEIYKVDQKVIEEEKSRKAGDENIKETIRDVDRILQDKINGEISDRTRSDNASKENLAAEQASRESTDAAIRREIVTAIDNNQASWRTEMKNEQERRENAENSLEQNLKEKLRVEQSARETAIDQLQDDLRREARGRSEAEDKLQTDITNAKKDLTQSFETSLQAFRR</sequence>
<dbReference type="Proteomes" id="UP000015100">
    <property type="component" value="Unassembled WGS sequence"/>
</dbReference>
<name>S7ZXZ2_DACHA</name>
<dbReference type="InterPro" id="IPR009003">
    <property type="entry name" value="Peptidase_S1_PA"/>
</dbReference>
<evidence type="ECO:0000313" key="2">
    <source>
        <dbReference type="EMBL" id="EPS35635.1"/>
    </source>
</evidence>
<dbReference type="AlphaFoldDB" id="S7ZXZ2"/>
<dbReference type="EMBL" id="AQGS01001087">
    <property type="protein sequence ID" value="EPS35635.1"/>
    <property type="molecule type" value="Genomic_DNA"/>
</dbReference>
<dbReference type="HOGENOM" id="CLU_523752_0_0_1"/>